<evidence type="ECO:0000313" key="1">
    <source>
        <dbReference type="EMBL" id="SPF54675.1"/>
    </source>
</evidence>
<reference evidence="2" key="1">
    <citation type="submission" date="2018-02" db="EMBL/GenBank/DDBJ databases">
        <authorList>
            <person name="Hausmann B."/>
        </authorList>
    </citation>
    <scope>NUCLEOTIDE SEQUENCE [LARGE SCALE GENOMIC DNA]</scope>
    <source>
        <strain evidence="2">Peat soil MAG SbF1</strain>
    </source>
</reference>
<proteinExistence type="predicted"/>
<sequence>MNTVKLYRVTTTEKHQISEQGVSYSLYPWSGNNRDYEGSDDGGKDFVLPDGFQVSDSTTGERQIYDTKGESCGITNQSNSPCLLTSDGDIVLKTA</sequence>
<evidence type="ECO:0000313" key="2">
    <source>
        <dbReference type="Proteomes" id="UP000238916"/>
    </source>
</evidence>
<dbReference type="AlphaFoldDB" id="A0A2U3LRW9"/>
<name>A0A2U3LRW9_9FIRM</name>
<dbReference type="OrthoDB" id="1848559at2"/>
<dbReference type="EMBL" id="OMOF01000766">
    <property type="protein sequence ID" value="SPF54675.1"/>
    <property type="molecule type" value="Genomic_DNA"/>
</dbReference>
<gene>
    <name evidence="1" type="ORF">SBF1_7890005</name>
</gene>
<protein>
    <submittedName>
        <fullName evidence="1">Uncharacterized protein</fullName>
    </submittedName>
</protein>
<accession>A0A2U3LRW9</accession>
<dbReference type="Proteomes" id="UP000238916">
    <property type="component" value="Unassembled WGS sequence"/>
</dbReference>
<organism evidence="1 2">
    <name type="scientific">Candidatus Desulfosporosinus infrequens</name>
    <dbReference type="NCBI Taxonomy" id="2043169"/>
    <lineage>
        <taxon>Bacteria</taxon>
        <taxon>Bacillati</taxon>
        <taxon>Bacillota</taxon>
        <taxon>Clostridia</taxon>
        <taxon>Eubacteriales</taxon>
        <taxon>Desulfitobacteriaceae</taxon>
        <taxon>Desulfosporosinus</taxon>
    </lineage>
</organism>